<dbReference type="GeneID" id="54582866"/>
<proteinExistence type="predicted"/>
<dbReference type="AlphaFoldDB" id="A0A6A6I8S7"/>
<gene>
    <name evidence="2" type="ORF">BU26DRAFT_521460</name>
</gene>
<dbReference type="Proteomes" id="UP000800094">
    <property type="component" value="Unassembled WGS sequence"/>
</dbReference>
<evidence type="ECO:0000313" key="3">
    <source>
        <dbReference type="Proteomes" id="UP000800094"/>
    </source>
</evidence>
<keyword evidence="3" id="KW-1185">Reference proteome</keyword>
<accession>A0A6A6I8S7</accession>
<reference evidence="2" key="1">
    <citation type="journal article" date="2020" name="Stud. Mycol.">
        <title>101 Dothideomycetes genomes: a test case for predicting lifestyles and emergence of pathogens.</title>
        <authorList>
            <person name="Haridas S."/>
            <person name="Albert R."/>
            <person name="Binder M."/>
            <person name="Bloem J."/>
            <person name="Labutti K."/>
            <person name="Salamov A."/>
            <person name="Andreopoulos B."/>
            <person name="Baker S."/>
            <person name="Barry K."/>
            <person name="Bills G."/>
            <person name="Bluhm B."/>
            <person name="Cannon C."/>
            <person name="Castanera R."/>
            <person name="Culley D."/>
            <person name="Daum C."/>
            <person name="Ezra D."/>
            <person name="Gonzalez J."/>
            <person name="Henrissat B."/>
            <person name="Kuo A."/>
            <person name="Liang C."/>
            <person name="Lipzen A."/>
            <person name="Lutzoni F."/>
            <person name="Magnuson J."/>
            <person name="Mondo S."/>
            <person name="Nolan M."/>
            <person name="Ohm R."/>
            <person name="Pangilinan J."/>
            <person name="Park H.-J."/>
            <person name="Ramirez L."/>
            <person name="Alfaro M."/>
            <person name="Sun H."/>
            <person name="Tritt A."/>
            <person name="Yoshinaga Y."/>
            <person name="Zwiers L.-H."/>
            <person name="Turgeon B."/>
            <person name="Goodwin S."/>
            <person name="Spatafora J."/>
            <person name="Crous P."/>
            <person name="Grigoriev I."/>
        </authorList>
    </citation>
    <scope>NUCLEOTIDE SEQUENCE</scope>
    <source>
        <strain evidence="2">CBS 122368</strain>
    </source>
</reference>
<feature type="region of interest" description="Disordered" evidence="1">
    <location>
        <begin position="271"/>
        <end position="295"/>
    </location>
</feature>
<evidence type="ECO:0000313" key="2">
    <source>
        <dbReference type="EMBL" id="KAF2245930.1"/>
    </source>
</evidence>
<protein>
    <submittedName>
        <fullName evidence="2">Uncharacterized protein</fullName>
    </submittedName>
</protein>
<dbReference type="EMBL" id="ML987199">
    <property type="protein sequence ID" value="KAF2245930.1"/>
    <property type="molecule type" value="Genomic_DNA"/>
</dbReference>
<sequence length="310" mass="35846">MRPNIPVFIIELEFDRRWTSQKPPPGFEDLWFNFVTNARKNMVCACTNCGRDLSASSLSNRVYAFIGLDPYDFWKNISCERHEACADELCITQLAMQEMKQSQTHELLESLRPFLSASPRVHHLLTIESPPHYCSDSGLADLIIVKTPPSSSLREDSEAIVKQLHDKCTSITGRRFCDWQQQQCGDLYHSLIGAVEDKQVYTICWVLYWTELKRMTSFKDPTQPSVASRERTLDPYWWGREVLEPLDDLLTRGADVAMKTVTFSPEPYKWPFQPQAEDESREGKGHLEEELESETKECRLKSRVRSCNIL</sequence>
<evidence type="ECO:0000256" key="1">
    <source>
        <dbReference type="SAM" id="MobiDB-lite"/>
    </source>
</evidence>
<dbReference type="RefSeq" id="XP_033680934.1">
    <property type="nucleotide sequence ID" value="XM_033829536.1"/>
</dbReference>
<feature type="compositionally biased region" description="Basic and acidic residues" evidence="1">
    <location>
        <begin position="281"/>
        <end position="295"/>
    </location>
</feature>
<organism evidence="2 3">
    <name type="scientific">Trematosphaeria pertusa</name>
    <dbReference type="NCBI Taxonomy" id="390896"/>
    <lineage>
        <taxon>Eukaryota</taxon>
        <taxon>Fungi</taxon>
        <taxon>Dikarya</taxon>
        <taxon>Ascomycota</taxon>
        <taxon>Pezizomycotina</taxon>
        <taxon>Dothideomycetes</taxon>
        <taxon>Pleosporomycetidae</taxon>
        <taxon>Pleosporales</taxon>
        <taxon>Massarineae</taxon>
        <taxon>Trematosphaeriaceae</taxon>
        <taxon>Trematosphaeria</taxon>
    </lineage>
</organism>
<name>A0A6A6I8S7_9PLEO</name>